<evidence type="ECO:0008006" key="4">
    <source>
        <dbReference type="Google" id="ProtNLM"/>
    </source>
</evidence>
<organism evidence="2 3">
    <name type="scientific">Leishmania utingensis</name>
    <dbReference type="NCBI Taxonomy" id="653362"/>
    <lineage>
        <taxon>Eukaryota</taxon>
        <taxon>Discoba</taxon>
        <taxon>Euglenozoa</taxon>
        <taxon>Kinetoplastea</taxon>
        <taxon>Metakinetoplastina</taxon>
        <taxon>Trypanosomatida</taxon>
        <taxon>Trypanosomatidae</taxon>
        <taxon>Leishmaniinae</taxon>
        <taxon>Leishmania</taxon>
    </lineage>
</organism>
<sequence length="555" mass="56881">MSIRAVGWLQSKLGLDIGGRGPGGEELAGFSTTQNFSCSKDPVAAANGNLEPGLSGGGNGGGGVGALSSLASEWESKLGQMWKQASDKATQYWSNNMVGRASNDPFGFGPAGSQGGLDGNSATGDTPELDESGLPVTRNWYYYDAQLGRWTVSRDAPDSVQREYYEKLEEVERGQLGQKTVAPPPPPPPPTATAGRSPPLLGATGGARGGHNLHYALPDYFGTASATPAMPQQTAQPYTVYGDAPSYQAQSTAPMVSSPSTMMSTHAGPYYLPTPPTTSTTTSATTQAPSHMQSLSAHSQMSSPPQSAQTYLPAMPAISVPTYPAVGSAYPAASASLTPNSDASSLPPPTPAQSSQPHLYSPPAHDGISTSPPAPAQSQHYGPPPLQSKAPEHYLSVSGDNNTGVPSLSSVHASAPAPTPCAGTAPGTYPYSGGSACNNVRDQHSTTAVVSARFPTPPQTTFVQNTAVPQQQPQPPTSNPYAYPAAVTTAVAGQAFAPPPAAPEQPQPPKGVANGYSVHPPATSLGTFQTISGATARPSVIGLPPPLSFKPFSPS</sequence>
<feature type="compositionally biased region" description="Pro residues" evidence="1">
    <location>
        <begin position="543"/>
        <end position="555"/>
    </location>
</feature>
<dbReference type="Proteomes" id="UP001482455">
    <property type="component" value="Unassembled WGS sequence"/>
</dbReference>
<reference evidence="2 3" key="1">
    <citation type="submission" date="2024-02" db="EMBL/GenBank/DDBJ databases">
        <title>FIRST GENOME SEQUENCES OF Leishmania (Viannia) shawi, Leishmania (Viannia) lindenbergi AND Leishmania (Viannia) utingensis.</title>
        <authorList>
            <person name="Resadore F."/>
            <person name="Custodio M.G.F."/>
            <person name="Boite M.C."/>
            <person name="Cupolillo E."/>
            <person name="Ferreira G.E.M."/>
        </authorList>
    </citation>
    <scope>NUCLEOTIDE SEQUENCE [LARGE SCALE GENOMIC DNA]</scope>
    <source>
        <strain evidence="2 3">ITUB/BR/1977/M4964</strain>
    </source>
</reference>
<gene>
    <name evidence="2" type="ORF">Q4I30_005049</name>
</gene>
<evidence type="ECO:0000256" key="1">
    <source>
        <dbReference type="SAM" id="MobiDB-lite"/>
    </source>
</evidence>
<feature type="compositionally biased region" description="Polar residues" evidence="1">
    <location>
        <begin position="291"/>
        <end position="308"/>
    </location>
</feature>
<dbReference type="EMBL" id="JBAMZL010000029">
    <property type="protein sequence ID" value="KAL0502662.1"/>
    <property type="molecule type" value="Genomic_DNA"/>
</dbReference>
<feature type="compositionally biased region" description="Polar residues" evidence="1">
    <location>
        <begin position="368"/>
        <end position="380"/>
    </location>
</feature>
<feature type="compositionally biased region" description="Pro residues" evidence="1">
    <location>
        <begin position="497"/>
        <end position="509"/>
    </location>
</feature>
<feature type="compositionally biased region" description="Polar residues" evidence="1">
    <location>
        <begin position="335"/>
        <end position="344"/>
    </location>
</feature>
<feature type="region of interest" description="Disordered" evidence="1">
    <location>
        <begin position="494"/>
        <end position="526"/>
    </location>
</feature>
<feature type="region of interest" description="Disordered" evidence="1">
    <location>
        <begin position="103"/>
        <end position="131"/>
    </location>
</feature>
<accession>A0AAW3ABS8</accession>
<feature type="compositionally biased region" description="Polar residues" evidence="1">
    <location>
        <begin position="398"/>
        <end position="412"/>
    </location>
</feature>
<keyword evidence="3" id="KW-1185">Reference proteome</keyword>
<name>A0AAW3ABS8_9TRYP</name>
<feature type="region of interest" description="Disordered" evidence="1">
    <location>
        <begin position="335"/>
        <end position="419"/>
    </location>
</feature>
<feature type="region of interest" description="Disordered" evidence="1">
    <location>
        <begin position="171"/>
        <end position="209"/>
    </location>
</feature>
<evidence type="ECO:0000313" key="2">
    <source>
        <dbReference type="EMBL" id="KAL0502662.1"/>
    </source>
</evidence>
<evidence type="ECO:0000313" key="3">
    <source>
        <dbReference type="Proteomes" id="UP001482455"/>
    </source>
</evidence>
<feature type="compositionally biased region" description="Low complexity" evidence="1">
    <location>
        <begin position="277"/>
        <end position="290"/>
    </location>
</feature>
<comment type="caution">
    <text evidence="2">The sequence shown here is derived from an EMBL/GenBank/DDBJ whole genome shotgun (WGS) entry which is preliminary data.</text>
</comment>
<feature type="compositionally biased region" description="Gly residues" evidence="1">
    <location>
        <begin position="109"/>
        <end position="118"/>
    </location>
</feature>
<feature type="region of interest" description="Disordered" evidence="1">
    <location>
        <begin position="274"/>
        <end position="308"/>
    </location>
</feature>
<dbReference type="AlphaFoldDB" id="A0AAW3ABS8"/>
<feature type="compositionally biased region" description="Pro residues" evidence="1">
    <location>
        <begin position="182"/>
        <end position="191"/>
    </location>
</feature>
<feature type="region of interest" description="Disordered" evidence="1">
    <location>
        <begin position="536"/>
        <end position="555"/>
    </location>
</feature>
<protein>
    <recommendedName>
        <fullName evidence="4">WW domain-containing protein</fullName>
    </recommendedName>
</protein>
<proteinExistence type="predicted"/>